<name>A0A6A5R9V3_9PLEO</name>
<feature type="compositionally biased region" description="Polar residues" evidence="1">
    <location>
        <begin position="37"/>
        <end position="46"/>
    </location>
</feature>
<dbReference type="Proteomes" id="UP000800082">
    <property type="component" value="Unassembled WGS sequence"/>
</dbReference>
<proteinExistence type="predicted"/>
<dbReference type="GeneID" id="54346765"/>
<dbReference type="RefSeq" id="XP_033444231.1">
    <property type="nucleotide sequence ID" value="XM_033589118.1"/>
</dbReference>
<feature type="region of interest" description="Disordered" evidence="1">
    <location>
        <begin position="35"/>
        <end position="63"/>
    </location>
</feature>
<organism evidence="2 3">
    <name type="scientific">Didymella exigua CBS 183.55</name>
    <dbReference type="NCBI Taxonomy" id="1150837"/>
    <lineage>
        <taxon>Eukaryota</taxon>
        <taxon>Fungi</taxon>
        <taxon>Dikarya</taxon>
        <taxon>Ascomycota</taxon>
        <taxon>Pezizomycotina</taxon>
        <taxon>Dothideomycetes</taxon>
        <taxon>Pleosporomycetidae</taxon>
        <taxon>Pleosporales</taxon>
        <taxon>Pleosporineae</taxon>
        <taxon>Didymellaceae</taxon>
        <taxon>Didymella</taxon>
    </lineage>
</organism>
<dbReference type="AlphaFoldDB" id="A0A6A5R9V3"/>
<evidence type="ECO:0000313" key="2">
    <source>
        <dbReference type="EMBL" id="KAF1923978.1"/>
    </source>
</evidence>
<reference evidence="2" key="1">
    <citation type="journal article" date="2020" name="Stud. Mycol.">
        <title>101 Dothideomycetes genomes: a test case for predicting lifestyles and emergence of pathogens.</title>
        <authorList>
            <person name="Haridas S."/>
            <person name="Albert R."/>
            <person name="Binder M."/>
            <person name="Bloem J."/>
            <person name="Labutti K."/>
            <person name="Salamov A."/>
            <person name="Andreopoulos B."/>
            <person name="Baker S."/>
            <person name="Barry K."/>
            <person name="Bills G."/>
            <person name="Bluhm B."/>
            <person name="Cannon C."/>
            <person name="Castanera R."/>
            <person name="Culley D."/>
            <person name="Daum C."/>
            <person name="Ezra D."/>
            <person name="Gonzalez J."/>
            <person name="Henrissat B."/>
            <person name="Kuo A."/>
            <person name="Liang C."/>
            <person name="Lipzen A."/>
            <person name="Lutzoni F."/>
            <person name="Magnuson J."/>
            <person name="Mondo S."/>
            <person name="Nolan M."/>
            <person name="Ohm R."/>
            <person name="Pangilinan J."/>
            <person name="Park H.-J."/>
            <person name="Ramirez L."/>
            <person name="Alfaro M."/>
            <person name="Sun H."/>
            <person name="Tritt A."/>
            <person name="Yoshinaga Y."/>
            <person name="Zwiers L.-H."/>
            <person name="Turgeon B."/>
            <person name="Goodwin S."/>
            <person name="Spatafora J."/>
            <person name="Crous P."/>
            <person name="Grigoriev I."/>
        </authorList>
    </citation>
    <scope>NUCLEOTIDE SEQUENCE</scope>
    <source>
        <strain evidence="2">CBS 183.55</strain>
    </source>
</reference>
<feature type="compositionally biased region" description="Low complexity" evidence="1">
    <location>
        <begin position="47"/>
        <end position="63"/>
    </location>
</feature>
<accession>A0A6A5R9V3</accession>
<sequence length="125" mass="12137">MSSPKSSESSFARSITGAASITSDCAGNASWMGDSSGRLSNRDATCSRSAANSSSSSSIPNSSSLSAAFGVVAMTAGAYPGGILGFACDAADGSVARVPALATSAMSVSKSTSPKSSEDGEGCDC</sequence>
<dbReference type="EMBL" id="ML978999">
    <property type="protein sequence ID" value="KAF1923978.1"/>
    <property type="molecule type" value="Genomic_DNA"/>
</dbReference>
<keyword evidence="3" id="KW-1185">Reference proteome</keyword>
<feature type="compositionally biased region" description="Low complexity" evidence="1">
    <location>
        <begin position="106"/>
        <end position="115"/>
    </location>
</feature>
<evidence type="ECO:0000313" key="3">
    <source>
        <dbReference type="Proteomes" id="UP000800082"/>
    </source>
</evidence>
<protein>
    <submittedName>
        <fullName evidence="2">Uncharacterized protein</fullName>
    </submittedName>
</protein>
<evidence type="ECO:0000256" key="1">
    <source>
        <dbReference type="SAM" id="MobiDB-lite"/>
    </source>
</evidence>
<feature type="region of interest" description="Disordered" evidence="1">
    <location>
        <begin position="106"/>
        <end position="125"/>
    </location>
</feature>
<gene>
    <name evidence="2" type="ORF">M421DRAFT_302623</name>
</gene>